<dbReference type="SUPFAM" id="SSF51366">
    <property type="entry name" value="Ribulose-phoshate binding barrel"/>
    <property type="match status" value="1"/>
</dbReference>
<dbReference type="NCBIfam" id="TIGR00259">
    <property type="entry name" value="thylakoid_BtpA"/>
    <property type="match status" value="1"/>
</dbReference>
<evidence type="ECO:0008006" key="3">
    <source>
        <dbReference type="Google" id="ProtNLM"/>
    </source>
</evidence>
<organism evidence="2">
    <name type="scientific">Scylla olivacea</name>
    <name type="common">Orange mud crab</name>
    <name type="synonym">Cancer olivacea</name>
    <dbReference type="NCBI Taxonomy" id="85551"/>
    <lineage>
        <taxon>Eukaryota</taxon>
        <taxon>Metazoa</taxon>
        <taxon>Ecdysozoa</taxon>
        <taxon>Arthropoda</taxon>
        <taxon>Crustacea</taxon>
        <taxon>Multicrustacea</taxon>
        <taxon>Malacostraca</taxon>
        <taxon>Eumalacostraca</taxon>
        <taxon>Eucarida</taxon>
        <taxon>Decapoda</taxon>
        <taxon>Pleocyemata</taxon>
        <taxon>Brachyura</taxon>
        <taxon>Eubrachyura</taxon>
        <taxon>Portunoidea</taxon>
        <taxon>Portunidae</taxon>
        <taxon>Portuninae</taxon>
        <taxon>Scylla</taxon>
    </lineage>
</organism>
<dbReference type="PANTHER" id="PTHR21381:SF3">
    <property type="entry name" value="SGC REGION PROTEIN SGCQ-RELATED"/>
    <property type="match status" value="1"/>
</dbReference>
<dbReference type="PANTHER" id="PTHR21381">
    <property type="entry name" value="ZGC:162297"/>
    <property type="match status" value="1"/>
</dbReference>
<accession>A0A0P4WAP4</accession>
<dbReference type="CDD" id="cd04722">
    <property type="entry name" value="TIM_phosphate_binding"/>
    <property type="match status" value="1"/>
</dbReference>
<comment type="similarity">
    <text evidence="1">Belongs to the BtpA family.</text>
</comment>
<protein>
    <recommendedName>
        <fullName evidence="3">BtpA family membrane complex biogenesis protein</fullName>
    </recommendedName>
</protein>
<evidence type="ECO:0000256" key="1">
    <source>
        <dbReference type="ARBA" id="ARBA00006007"/>
    </source>
</evidence>
<dbReference type="EMBL" id="GDRN01068108">
    <property type="protein sequence ID" value="JAI64238.1"/>
    <property type="molecule type" value="Transcribed_RNA"/>
</dbReference>
<proteinExistence type="inferred from homology"/>
<name>A0A0P4WAP4_SCYOL</name>
<sequence length="357" mass="38325">MSSCAVPVTDAGTKDTLSLAYMLTPPRHMTHNASPWHGPSVKPHIVKSFRSLNRAVETAIVNSAAAQCSVVGFLGPNLSRSRSRGGKVVVAGCVTCVFHYSLITVWRSKGTPWGQHSIQDLAKKARQEAEVYLEAGVDALLVENMFDLPYVKGHQLGPEVVACMTRVCHEVRCMTPLEVPCGVQVLAGGNQAAIAVAQASNLQFVRAEGFVFGHMGDEGLAEACAGPLLRYRRAVGAEEVLVLADIKKKHCAHAMTADVGIVETAQAAQFFLADGVIVTGTATGAEADTGELKEVLENVDLPVLVGSGVTRDNVHAYIRAHGLIVGSHFKQGGRWTGELEPRRVRQFTELVKRLRES</sequence>
<dbReference type="InterPro" id="IPR011060">
    <property type="entry name" value="RibuloseP-bd_barrel"/>
</dbReference>
<dbReference type="AlphaFoldDB" id="A0A0P4WAP4"/>
<reference evidence="2" key="1">
    <citation type="submission" date="2015-09" db="EMBL/GenBank/DDBJ databases">
        <title>Scylla olivacea transcriptome.</title>
        <authorList>
            <person name="Ikhwanuddin M."/>
        </authorList>
    </citation>
    <scope>NUCLEOTIDE SEQUENCE</scope>
</reference>
<dbReference type="InterPro" id="IPR005137">
    <property type="entry name" value="BtpA"/>
</dbReference>
<dbReference type="Pfam" id="PF03437">
    <property type="entry name" value="BtpA"/>
    <property type="match status" value="1"/>
</dbReference>
<evidence type="ECO:0000313" key="2">
    <source>
        <dbReference type="EMBL" id="JAI64238.1"/>
    </source>
</evidence>